<evidence type="ECO:0000256" key="1">
    <source>
        <dbReference type="ARBA" id="ARBA00004651"/>
    </source>
</evidence>
<name>A0A839QUA1_9MICO</name>
<evidence type="ECO:0000259" key="8">
    <source>
        <dbReference type="Pfam" id="PF09335"/>
    </source>
</evidence>
<organism evidence="9 10">
    <name type="scientific">Helcobacillus massiliensis</name>
    <dbReference type="NCBI Taxonomy" id="521392"/>
    <lineage>
        <taxon>Bacteria</taxon>
        <taxon>Bacillati</taxon>
        <taxon>Actinomycetota</taxon>
        <taxon>Actinomycetes</taxon>
        <taxon>Micrococcales</taxon>
        <taxon>Dermabacteraceae</taxon>
        <taxon>Helcobacillus</taxon>
    </lineage>
</organism>
<dbReference type="PANTHER" id="PTHR42709:SF6">
    <property type="entry name" value="UNDECAPRENYL PHOSPHATE TRANSPORTER A"/>
    <property type="match status" value="1"/>
</dbReference>
<evidence type="ECO:0000256" key="7">
    <source>
        <dbReference type="SAM" id="Phobius"/>
    </source>
</evidence>
<evidence type="ECO:0000313" key="10">
    <source>
        <dbReference type="Proteomes" id="UP000568050"/>
    </source>
</evidence>
<dbReference type="PANTHER" id="PTHR42709">
    <property type="entry name" value="ALKALINE PHOSPHATASE LIKE PROTEIN"/>
    <property type="match status" value="1"/>
</dbReference>
<feature type="transmembrane region" description="Helical" evidence="7">
    <location>
        <begin position="132"/>
        <end position="162"/>
    </location>
</feature>
<dbReference type="Pfam" id="PF09335">
    <property type="entry name" value="VTT_dom"/>
    <property type="match status" value="1"/>
</dbReference>
<evidence type="ECO:0000256" key="2">
    <source>
        <dbReference type="ARBA" id="ARBA00010792"/>
    </source>
</evidence>
<feature type="domain" description="VTT" evidence="8">
    <location>
        <begin position="32"/>
        <end position="159"/>
    </location>
</feature>
<gene>
    <name evidence="9" type="ORF">FHX50_001503</name>
</gene>
<feature type="transmembrane region" description="Helical" evidence="7">
    <location>
        <begin position="174"/>
        <end position="192"/>
    </location>
</feature>
<dbReference type="Proteomes" id="UP000568050">
    <property type="component" value="Unassembled WGS sequence"/>
</dbReference>
<feature type="transmembrane region" description="Helical" evidence="7">
    <location>
        <begin position="12"/>
        <end position="32"/>
    </location>
</feature>
<sequence>MNIIDWAVNTMGTLGGPGVALLLLLECVFPPIPSEVILPLGGVSAGRGEHTYIGILIWSVIGSVLGAYILYGIGRALGPERTREIFIRLPLINAKDFQKTDEFMQKHGKTAVFLGRFIPGIRSLISVPAGMFAMPFGVFTLLTAAGSAIWNAIFIAFGYYLGSRWQVIEPYTDIFSKVCYVLVVLVCLWILVKLIMRERKRRAAGLPDPDEKHLEELKKDQ</sequence>
<dbReference type="InterPro" id="IPR032816">
    <property type="entry name" value="VTT_dom"/>
</dbReference>
<dbReference type="InterPro" id="IPR051311">
    <property type="entry name" value="DedA_domain"/>
</dbReference>
<keyword evidence="5 7" id="KW-1133">Transmembrane helix</keyword>
<dbReference type="RefSeq" id="WP_183376199.1">
    <property type="nucleotide sequence ID" value="NZ_CBCSFZ010000061.1"/>
</dbReference>
<dbReference type="GO" id="GO:0005886">
    <property type="term" value="C:plasma membrane"/>
    <property type="evidence" value="ECO:0007669"/>
    <property type="project" value="UniProtKB-SubCell"/>
</dbReference>
<feature type="transmembrane region" description="Helical" evidence="7">
    <location>
        <begin position="52"/>
        <end position="73"/>
    </location>
</feature>
<evidence type="ECO:0000256" key="3">
    <source>
        <dbReference type="ARBA" id="ARBA00022475"/>
    </source>
</evidence>
<evidence type="ECO:0000256" key="6">
    <source>
        <dbReference type="ARBA" id="ARBA00023136"/>
    </source>
</evidence>
<keyword evidence="10" id="KW-1185">Reference proteome</keyword>
<evidence type="ECO:0000256" key="4">
    <source>
        <dbReference type="ARBA" id="ARBA00022692"/>
    </source>
</evidence>
<protein>
    <submittedName>
        <fullName evidence="9">Membrane protein DedA with SNARE-associated domain</fullName>
    </submittedName>
</protein>
<proteinExistence type="inferred from homology"/>
<dbReference type="AlphaFoldDB" id="A0A839QUA1"/>
<comment type="subcellular location">
    <subcellularLocation>
        <location evidence="1">Cell membrane</location>
        <topology evidence="1">Multi-pass membrane protein</topology>
    </subcellularLocation>
</comment>
<evidence type="ECO:0000256" key="5">
    <source>
        <dbReference type="ARBA" id="ARBA00022989"/>
    </source>
</evidence>
<reference evidence="9 10" key="1">
    <citation type="submission" date="2020-08" db="EMBL/GenBank/DDBJ databases">
        <title>Sequencing the genomes of 1000 actinobacteria strains.</title>
        <authorList>
            <person name="Klenk H.-P."/>
        </authorList>
    </citation>
    <scope>NUCLEOTIDE SEQUENCE [LARGE SCALE GENOMIC DNA]</scope>
    <source>
        <strain evidence="9 10">DSM 23040</strain>
    </source>
</reference>
<evidence type="ECO:0000313" key="9">
    <source>
        <dbReference type="EMBL" id="MBB3023218.1"/>
    </source>
</evidence>
<keyword evidence="6 7" id="KW-0472">Membrane</keyword>
<comment type="caution">
    <text evidence="9">The sequence shown here is derived from an EMBL/GenBank/DDBJ whole genome shotgun (WGS) entry which is preliminary data.</text>
</comment>
<keyword evidence="3" id="KW-1003">Cell membrane</keyword>
<accession>A0A839QUA1</accession>
<keyword evidence="4 7" id="KW-0812">Transmembrane</keyword>
<comment type="similarity">
    <text evidence="2">Belongs to the DedA family.</text>
</comment>
<dbReference type="EMBL" id="JACHWP010000003">
    <property type="protein sequence ID" value="MBB3023218.1"/>
    <property type="molecule type" value="Genomic_DNA"/>
</dbReference>